<dbReference type="OrthoDB" id="1295312at2"/>
<proteinExistence type="predicted"/>
<dbReference type="InterPro" id="IPR011990">
    <property type="entry name" value="TPR-like_helical_dom_sf"/>
</dbReference>
<protein>
    <recommendedName>
        <fullName evidence="3">Adenylate cyclase</fullName>
    </recommendedName>
</protein>
<reference evidence="1 2" key="1">
    <citation type="journal article" date="2012" name="Int. J. Syst. Evol. Microbiol.">
        <title>Flammeovirga pacifica sp. nov., isolated from deep-sea sediment.</title>
        <authorList>
            <person name="Xu H."/>
            <person name="Fu Y."/>
            <person name="Yang N."/>
            <person name="Ding Z."/>
            <person name="Lai Q."/>
            <person name="Zeng R."/>
        </authorList>
    </citation>
    <scope>NUCLEOTIDE SEQUENCE [LARGE SCALE GENOMIC DNA]</scope>
    <source>
        <strain evidence="2">DSM 24597 / LMG 26175 / WPAGA1</strain>
    </source>
</reference>
<dbReference type="RefSeq" id="WP_044227258.1">
    <property type="nucleotide sequence ID" value="NZ_JRYR02000001.1"/>
</dbReference>
<evidence type="ECO:0000313" key="1">
    <source>
        <dbReference type="EMBL" id="OHX67451.1"/>
    </source>
</evidence>
<sequence length="525" mass="61190">MINTQILEQLQKIIKSEEFINKPKMKKLLEYIITEFVEERGDQLKGYNIGIDVFDQGDNFDPDQNALVRINVGRLRRLLKLYYLEDGKNDPLKIEIPKGKYIPLVTVIEEQKEEEKTTIKTANIKLEDKACVTILPFKNLSNNTDLEYFCFGFSQELSIQLSKYDDIKIMGSTLPFDNINYDQKFIDNLKKQNVRFAIQGDMKVMGNQAKISIHMTDLSDNSHSWGEHYKFNLQDDDLFDIQENITAQIATHLGSETGHINEKRYKELIASKPTTYQEDQVLLMWYFYLSRFTNETHKQFLATLQASLKEDPDSAIINALLENIHGAIYLNALGTEHDKKECERLIEKAYILNPKSQIVQIMMAYKTFIFDEKERFFHIVNNSLKTATNTPLRLGILAQYLCLYGEWDKGIELFDRIYQNNIDFPVWLCGVKSLGHYRKLDYEKALIEANNYHVPSFFWGPFLRTICYAQLGKMKEAQQNLEELLKLRPDFAQNSGQIIRRFVKEEALAKHIMEGLEKAGFKNNK</sequence>
<organism evidence="1 2">
    <name type="scientific">Flammeovirga pacifica</name>
    <dbReference type="NCBI Taxonomy" id="915059"/>
    <lineage>
        <taxon>Bacteria</taxon>
        <taxon>Pseudomonadati</taxon>
        <taxon>Bacteroidota</taxon>
        <taxon>Cytophagia</taxon>
        <taxon>Cytophagales</taxon>
        <taxon>Flammeovirgaceae</taxon>
        <taxon>Flammeovirga</taxon>
    </lineage>
</organism>
<comment type="caution">
    <text evidence="1">The sequence shown here is derived from an EMBL/GenBank/DDBJ whole genome shotgun (WGS) entry which is preliminary data.</text>
</comment>
<keyword evidence="2" id="KW-1185">Reference proteome</keyword>
<evidence type="ECO:0008006" key="3">
    <source>
        <dbReference type="Google" id="ProtNLM"/>
    </source>
</evidence>
<dbReference type="EMBL" id="JRYR02000001">
    <property type="protein sequence ID" value="OHX67451.1"/>
    <property type="molecule type" value="Genomic_DNA"/>
</dbReference>
<dbReference type="Gene3D" id="1.25.40.10">
    <property type="entry name" value="Tetratricopeptide repeat domain"/>
    <property type="match status" value="1"/>
</dbReference>
<dbReference type="SUPFAM" id="SSF48452">
    <property type="entry name" value="TPR-like"/>
    <property type="match status" value="1"/>
</dbReference>
<dbReference type="AlphaFoldDB" id="A0A1S1Z2I1"/>
<gene>
    <name evidence="1" type="ORF">NH26_14410</name>
</gene>
<accession>A0A1S1Z2I1</accession>
<dbReference type="Proteomes" id="UP000179797">
    <property type="component" value="Unassembled WGS sequence"/>
</dbReference>
<evidence type="ECO:0000313" key="2">
    <source>
        <dbReference type="Proteomes" id="UP000179797"/>
    </source>
</evidence>
<dbReference type="STRING" id="915059.NH26_14410"/>
<name>A0A1S1Z2I1_FLAPC</name>